<dbReference type="NCBIfam" id="NF005141">
    <property type="entry name" value="PRK06590.1"/>
    <property type="match status" value="1"/>
</dbReference>
<sequence length="745" mass="84178">MEHIYQYSGIIPVSALLMPSLIGVGLLLFPQATKKLRRRWSFPNVLVLAIVVSFFSSVLGEQINNSASYQYLYSWTILNDFSLDFGFLIDSLSCIFSILISTVGICVLIYSDSYMSHDQGYLRFFSYLSFFTTAMLGLVSSSNLIQIYVFWELIGMCSYLLIGFWFTRPNASNACQKAFITNRVGDFGLLLGILGFYWLTGSFEFQDLFAIVNNLISTNQVNVLFLFLCSFCIFSGALAKSAQFPLHIWLPDAMEGPTPISALIHAATLVAAGIFLVARLFPLFIVIPYIMNIIAFIGILTVLLGATLALAQKDIKKSLAYSTMSQLGYMMLAMGMGSYQAALFHLITHAYSKALLFLGSGSIIHSMEPISGYSPDKSQNMSLMGGLIKHIPLTRNTFLVGTLSLCGIPPLACFWSKDAILADSFQYSPIVALLASFTAGLTAFYMLRIYLLTFEGHFNYHFQNYNGKTNSLFFSISLWGKEEKKLVQKMSLLPFPLFILNQNSKSSLVDQTKNNNTNNFKNRVRPLIRIKFFPTKTVFGFPQESDNIMLFPMLFLGFVTLFIGLIGISFNQLNLLYELNILSKLFIPSLNQFIGNSVDFFEFLRESIWSVGIALFGIIIAGLVYNPPYSSLQNFNLWNFFYKKHATRNTADKFITILYNWSFNRGYIDTFYTISLNNPLRRAAEIISFFDKKIIDGFINGLGILFLFIGEILKYVGGGRISSYLLFYSVFLFLFLIINFYQVNF</sequence>
<dbReference type="AlphaFoldDB" id="A0A6M8TYN7"/>
<evidence type="ECO:0000256" key="3">
    <source>
        <dbReference type="ARBA" id="ARBA00008200"/>
    </source>
</evidence>
<evidence type="ECO:0000256" key="11">
    <source>
        <dbReference type="ARBA" id="ARBA00022957"/>
    </source>
</evidence>
<evidence type="ECO:0000256" key="8">
    <source>
        <dbReference type="ARBA" id="ARBA00022692"/>
    </source>
</evidence>
<dbReference type="PRINTS" id="PR01435">
    <property type="entry name" value="NPOXDRDTASE5"/>
</dbReference>
<dbReference type="NCBIfam" id="TIGR01974">
    <property type="entry name" value="NDH_I_L"/>
    <property type="match status" value="1"/>
</dbReference>
<evidence type="ECO:0000256" key="1">
    <source>
        <dbReference type="ARBA" id="ARBA00004059"/>
    </source>
</evidence>
<dbReference type="Pfam" id="PF00361">
    <property type="entry name" value="Proton_antipo_M"/>
    <property type="match status" value="1"/>
</dbReference>
<evidence type="ECO:0000256" key="9">
    <source>
        <dbReference type="ARBA" id="ARBA00022719"/>
    </source>
</evidence>
<feature type="domain" description="NADH-Ubiquinone oxidoreductase (complex I) chain 5 N-terminal" evidence="23">
    <location>
        <begin position="75"/>
        <end position="125"/>
    </location>
</feature>
<feature type="transmembrane region" description="Helical" evidence="21">
    <location>
        <begin position="548"/>
        <end position="570"/>
    </location>
</feature>
<evidence type="ECO:0000256" key="6">
    <source>
        <dbReference type="ARBA" id="ARBA00022448"/>
    </source>
</evidence>
<evidence type="ECO:0000256" key="21">
    <source>
        <dbReference type="SAM" id="Phobius"/>
    </source>
</evidence>
<comment type="catalytic activity">
    <reaction evidence="19">
        <text>a plastoquinone + NADPH + (n+1) H(+)(in) = a plastoquinol + NADP(+) + n H(+)(out)</text>
        <dbReference type="Rhea" id="RHEA:42612"/>
        <dbReference type="Rhea" id="RHEA-COMP:9561"/>
        <dbReference type="Rhea" id="RHEA-COMP:9562"/>
        <dbReference type="ChEBI" id="CHEBI:15378"/>
        <dbReference type="ChEBI" id="CHEBI:17757"/>
        <dbReference type="ChEBI" id="CHEBI:57783"/>
        <dbReference type="ChEBI" id="CHEBI:58349"/>
        <dbReference type="ChEBI" id="CHEBI:62192"/>
    </reaction>
</comment>
<geneLocation type="plastid" evidence="25"/>
<keyword evidence="7" id="KW-0150">Chloroplast</keyword>
<evidence type="ECO:0000256" key="7">
    <source>
        <dbReference type="ARBA" id="ARBA00022528"/>
    </source>
</evidence>
<feature type="transmembrane region" description="Helical" evidence="21">
    <location>
        <begin position="85"/>
        <end position="109"/>
    </location>
</feature>
<dbReference type="GO" id="GO:0009535">
    <property type="term" value="C:chloroplast thylakoid membrane"/>
    <property type="evidence" value="ECO:0007669"/>
    <property type="project" value="UniProtKB-SubCell"/>
</dbReference>
<feature type="transmembrane region" description="Helical" evidence="21">
    <location>
        <begin position="697"/>
        <end position="715"/>
    </location>
</feature>
<feature type="transmembrane region" description="Helical" evidence="21">
    <location>
        <begin position="220"/>
        <end position="239"/>
    </location>
</feature>
<dbReference type="Pfam" id="PF01010">
    <property type="entry name" value="Proton_antipo_C"/>
    <property type="match status" value="1"/>
</dbReference>
<feature type="transmembrane region" description="Helical" evidence="21">
    <location>
        <begin position="121"/>
        <end position="139"/>
    </location>
</feature>
<evidence type="ECO:0000256" key="4">
    <source>
        <dbReference type="ARBA" id="ARBA00011199"/>
    </source>
</evidence>
<feature type="transmembrane region" description="Helical" evidence="21">
    <location>
        <begin position="260"/>
        <end position="281"/>
    </location>
</feature>
<dbReference type="GO" id="GO:0048038">
    <property type="term" value="F:quinone binding"/>
    <property type="evidence" value="ECO:0007669"/>
    <property type="project" value="UniProtKB-KW"/>
</dbReference>
<keyword evidence="10" id="KW-0521">NADP</keyword>
<accession>A0A6M8TYN7</accession>
<evidence type="ECO:0000256" key="10">
    <source>
        <dbReference type="ARBA" id="ARBA00022857"/>
    </source>
</evidence>
<dbReference type="RefSeq" id="YP_009869832.1">
    <property type="nucleotide sequence ID" value="NC_049109.1"/>
</dbReference>
<evidence type="ECO:0000256" key="12">
    <source>
        <dbReference type="ARBA" id="ARBA00022967"/>
    </source>
</evidence>
<comment type="subunit">
    <text evidence="4">NDH is composed of at least 16 different subunits, 5 of which are encoded in the nucleus.</text>
</comment>
<dbReference type="InterPro" id="IPR002128">
    <property type="entry name" value="NADH_UbQ_OxRdtase_chlpt_su5_C"/>
</dbReference>
<feature type="domain" description="NADH:quinone oxidoreductase/Mrp antiporter transmembrane" evidence="22">
    <location>
        <begin position="141"/>
        <end position="442"/>
    </location>
</feature>
<dbReference type="InterPro" id="IPR018393">
    <property type="entry name" value="NADHpl_OxRdtase_5_subgr"/>
</dbReference>
<feature type="transmembrane region" description="Helical" evidence="21">
    <location>
        <begin position="287"/>
        <end position="311"/>
    </location>
</feature>
<feature type="transmembrane region" description="Helical" evidence="21">
    <location>
        <begin position="145"/>
        <end position="167"/>
    </location>
</feature>
<dbReference type="PRINTS" id="PR01434">
    <property type="entry name" value="NADHDHGNASE5"/>
</dbReference>
<proteinExistence type="inferred from homology"/>
<dbReference type="GO" id="GO:0003954">
    <property type="term" value="F:NADH dehydrogenase activity"/>
    <property type="evidence" value="ECO:0007669"/>
    <property type="project" value="TreeGrafter"/>
</dbReference>
<evidence type="ECO:0000256" key="20">
    <source>
        <dbReference type="ARBA" id="ARBA00048026"/>
    </source>
</evidence>
<feature type="transmembrane region" description="Helical" evidence="21">
    <location>
        <begin position="6"/>
        <end position="29"/>
    </location>
</feature>
<dbReference type="Gene3D" id="1.20.5.2700">
    <property type="match status" value="1"/>
</dbReference>
<dbReference type="GeneID" id="55762250"/>
<dbReference type="InterPro" id="IPR003945">
    <property type="entry name" value="NU5C-like"/>
</dbReference>
<comment type="subcellular location">
    <subcellularLocation>
        <location evidence="2">Plastid</location>
        <location evidence="2">Chloroplast thylakoid membrane</location>
        <topology evidence="2">Multi-pass membrane protein</topology>
    </subcellularLocation>
</comment>
<gene>
    <name evidence="25" type="primary">ndhF</name>
</gene>
<reference evidence="25" key="1">
    <citation type="journal article" date="2020" name="Sci. Rep.">
        <title>Plastome Structural Conservation and Evolution in the Clusioid Clade of Malpighiales.</title>
        <authorList>
            <person name="Jin D.-M."/>
            <person name="Jin J.-J."/>
            <person name="Yi T.-S."/>
        </authorList>
    </citation>
    <scope>NUCLEOTIDE SEQUENCE</scope>
</reference>
<evidence type="ECO:0000256" key="2">
    <source>
        <dbReference type="ARBA" id="ARBA00004454"/>
    </source>
</evidence>
<feature type="transmembrane region" description="Helical" evidence="21">
    <location>
        <begin position="41"/>
        <end position="59"/>
    </location>
</feature>
<keyword evidence="11" id="KW-0618">Plastoquinone</keyword>
<keyword evidence="8 21" id="KW-0812">Transmembrane</keyword>
<keyword evidence="9" id="KW-0874">Quinone</keyword>
<dbReference type="InterPro" id="IPR001516">
    <property type="entry name" value="Proton_antipo_N"/>
</dbReference>
<evidence type="ECO:0000259" key="22">
    <source>
        <dbReference type="Pfam" id="PF00361"/>
    </source>
</evidence>
<comment type="function">
    <text evidence="1">NDH shuttles electrons from NAD(P)H:plastoquinone, via FMN and iron-sulfur (Fe-S) centers, to quinones in the photosynthetic chain and possibly in a chloroplast respiratory chain. The immediate electron acceptor for the enzyme in this species is believed to be plastoquinone. Couples the redox reaction to proton translocation, and thus conserves the redox energy in a proton gradient.</text>
</comment>
<evidence type="ECO:0000259" key="24">
    <source>
        <dbReference type="Pfam" id="PF01010"/>
    </source>
</evidence>
<evidence type="ECO:0000256" key="14">
    <source>
        <dbReference type="ARBA" id="ARBA00023027"/>
    </source>
</evidence>
<evidence type="ECO:0000256" key="15">
    <source>
        <dbReference type="ARBA" id="ARBA00023078"/>
    </source>
</evidence>
<dbReference type="InterPro" id="IPR001750">
    <property type="entry name" value="ND/Mrp_TM"/>
</dbReference>
<protein>
    <recommendedName>
        <fullName evidence="5">NAD(P)H-quinone oxidoreductase subunit 5, chloroplastic</fullName>
    </recommendedName>
    <alternativeName>
        <fullName evidence="18">NAD(P)H dehydrogenase subunit 5</fullName>
    </alternativeName>
    <alternativeName>
        <fullName evidence="17">NADH-plastoquinone oxidoreductase subunit 5</fullName>
    </alternativeName>
</protein>
<feature type="transmembrane region" description="Helical" evidence="21">
    <location>
        <begin position="427"/>
        <end position="447"/>
    </location>
</feature>
<dbReference type="PANTHER" id="PTHR42829:SF2">
    <property type="entry name" value="NADH-UBIQUINONE OXIDOREDUCTASE CHAIN 5"/>
    <property type="match status" value="1"/>
</dbReference>
<feature type="transmembrane region" description="Helical" evidence="21">
    <location>
        <begin position="179"/>
        <end position="200"/>
    </location>
</feature>
<keyword evidence="16 21" id="KW-0472">Membrane</keyword>
<feature type="transmembrane region" description="Helical" evidence="21">
    <location>
        <begin position="396"/>
        <end position="415"/>
    </location>
</feature>
<keyword evidence="6" id="KW-0813">Transport</keyword>
<keyword evidence="14" id="KW-0520">NAD</keyword>
<evidence type="ECO:0000313" key="25">
    <source>
        <dbReference type="EMBL" id="QKJ81773.1"/>
    </source>
</evidence>
<dbReference type="Pfam" id="PF00662">
    <property type="entry name" value="Proton_antipo_N"/>
    <property type="match status" value="1"/>
</dbReference>
<dbReference type="GO" id="GO:0015990">
    <property type="term" value="P:electron transport coupled proton transport"/>
    <property type="evidence" value="ECO:0007669"/>
    <property type="project" value="TreeGrafter"/>
</dbReference>
<keyword evidence="25" id="KW-0934">Plastid</keyword>
<evidence type="ECO:0000256" key="5">
    <source>
        <dbReference type="ARBA" id="ARBA00018648"/>
    </source>
</evidence>
<evidence type="ECO:0000256" key="17">
    <source>
        <dbReference type="ARBA" id="ARBA00029876"/>
    </source>
</evidence>
<dbReference type="GO" id="GO:0042773">
    <property type="term" value="P:ATP synthesis coupled electron transport"/>
    <property type="evidence" value="ECO:0007669"/>
    <property type="project" value="InterPro"/>
</dbReference>
<feature type="transmembrane region" description="Helical" evidence="21">
    <location>
        <begin position="327"/>
        <end position="348"/>
    </location>
</feature>
<evidence type="ECO:0000256" key="16">
    <source>
        <dbReference type="ARBA" id="ARBA00023136"/>
    </source>
</evidence>
<evidence type="ECO:0000256" key="18">
    <source>
        <dbReference type="ARBA" id="ARBA00031649"/>
    </source>
</evidence>
<feature type="transmembrane region" description="Helical" evidence="21">
    <location>
        <begin position="607"/>
        <end position="625"/>
    </location>
</feature>
<organism evidence="25">
    <name type="scientific">Tristicha trifaria</name>
    <dbReference type="NCBI Taxonomy" id="51607"/>
    <lineage>
        <taxon>Eukaryota</taxon>
        <taxon>Viridiplantae</taxon>
        <taxon>Streptophyta</taxon>
        <taxon>Embryophyta</taxon>
        <taxon>Tracheophyta</taxon>
        <taxon>Spermatophyta</taxon>
        <taxon>Magnoliopsida</taxon>
        <taxon>eudicotyledons</taxon>
        <taxon>Gunneridae</taxon>
        <taxon>Pentapetalae</taxon>
        <taxon>rosids</taxon>
        <taxon>fabids</taxon>
        <taxon>Malpighiales</taxon>
        <taxon>Podostemaceae</taxon>
        <taxon>Tristichoideae</taxon>
        <taxon>Tristicha</taxon>
    </lineage>
</organism>
<keyword evidence="15" id="KW-0793">Thylakoid</keyword>
<keyword evidence="13 21" id="KW-1133">Transmembrane helix</keyword>
<dbReference type="PANTHER" id="PTHR42829">
    <property type="entry name" value="NADH-UBIQUINONE OXIDOREDUCTASE CHAIN 5"/>
    <property type="match status" value="1"/>
</dbReference>
<evidence type="ECO:0000256" key="19">
    <source>
        <dbReference type="ARBA" id="ARBA00047726"/>
    </source>
</evidence>
<comment type="similarity">
    <text evidence="3">Belongs to the complex I subunit 5 family.</text>
</comment>
<comment type="catalytic activity">
    <reaction evidence="20">
        <text>a plastoquinone + NADH + (n+1) H(+)(in) = a plastoquinol + NAD(+) + n H(+)(out)</text>
        <dbReference type="Rhea" id="RHEA:42608"/>
        <dbReference type="Rhea" id="RHEA-COMP:9561"/>
        <dbReference type="Rhea" id="RHEA-COMP:9562"/>
        <dbReference type="ChEBI" id="CHEBI:15378"/>
        <dbReference type="ChEBI" id="CHEBI:17757"/>
        <dbReference type="ChEBI" id="CHEBI:57540"/>
        <dbReference type="ChEBI" id="CHEBI:57945"/>
        <dbReference type="ChEBI" id="CHEBI:62192"/>
    </reaction>
</comment>
<feature type="transmembrane region" description="Helical" evidence="21">
    <location>
        <begin position="721"/>
        <end position="741"/>
    </location>
</feature>
<dbReference type="EMBL" id="MK995179">
    <property type="protein sequence ID" value="QKJ81773.1"/>
    <property type="molecule type" value="Genomic_DNA"/>
</dbReference>
<evidence type="ECO:0000256" key="13">
    <source>
        <dbReference type="ARBA" id="ARBA00022989"/>
    </source>
</evidence>
<name>A0A6M8TYN7_9ROSI</name>
<dbReference type="GO" id="GO:0008137">
    <property type="term" value="F:NADH dehydrogenase (ubiquinone) activity"/>
    <property type="evidence" value="ECO:0007669"/>
    <property type="project" value="InterPro"/>
</dbReference>
<feature type="domain" description="NADH:ubiquinone/plastoquinone oxidoreductase chloroplast chain 5 C-terminal" evidence="24">
    <location>
        <begin position="448"/>
        <end position="691"/>
    </location>
</feature>
<keyword evidence="12" id="KW-1278">Translocase</keyword>
<evidence type="ECO:0000259" key="23">
    <source>
        <dbReference type="Pfam" id="PF00662"/>
    </source>
</evidence>